<sequence>MAFFQVVVTYQVSLASRTTASLFIVFNVVRNERSASCLGPVMDAYSSGEDLLVKTRKPYTITKQRERWTDEEHNRFLEALKLYGRAWQRIEEHIGTKTAVQIRSHAQKFFSKLEKEAVAKGIPIGQALDIDIPPPRPKRKPSNPYPRKTGVGAPNLQVRARDGHPVSSVSSMRFKQVLNLEKEPPPDKTNADENPTNTKETDDDNSSTVFTYFQDAPCSSLSSMNKNSTTSLGPVRNSCAFREFVPSQREVVNQDGTNETYLTVELRGDQKRDNARQTVADSGESKPLNLECSNHLHDKSVQVEKTRDCSGVVLKDEMQATNNYPRHVPVHVLDESSRSCTQTPPSDMSFTESIFHQVEARGHPNMCTNSVTPATTDHQNIVPRSSIYQMLPTLHPLFPPVCHSEDDYRSFLQTSSNFSSLIVSTLLQNPAAHAAASFAATFWPYTNVEAFSDSPSCDQGAFPLRHMTSVPSMAAIAAATVAAATAWWAAHGLLPSCSPLHTLFNCPPASTTATATGTDFQSVDTAQDPVANAERKENTSKSCPLQDQGLDVEHSEAVQAQHSASKSPNSLLVDSVKSEDTKSNSGSKADDVEKAAVVNELQESSKPKIKKQVDRSSCGSNTPSSSDVETDALKKKEKEKEESKEADANFSAAEFSNRRSKSNCDTLDSWKEVSKEGRLAFQALFSRGVLPQSFSPPQDEKNNEHQVGNIEEDQQETDEKFQDASPSILRCTNLESSSGRQGMESHVLSKKHYNGDEGQLNLGLGHGKLKARHTGFKPYKRCSVEAQEKRVMNTSCQGEEKVPKRRRLEGEASS</sequence>
<comment type="caution">
    <text evidence="10">The sequence shown here is derived from an EMBL/GenBank/DDBJ whole genome shotgun (WGS) entry which is preliminary data.</text>
</comment>
<evidence type="ECO:0000256" key="3">
    <source>
        <dbReference type="ARBA" id="ARBA00023125"/>
    </source>
</evidence>
<evidence type="ECO:0000313" key="11">
    <source>
        <dbReference type="Proteomes" id="UP000593562"/>
    </source>
</evidence>
<reference evidence="10 11" key="1">
    <citation type="journal article" date="2020" name="Nat. Commun.">
        <title>Genome of Tripterygium wilfordii and identification of cytochrome P450 involved in triptolide biosynthesis.</title>
        <authorList>
            <person name="Tu L."/>
            <person name="Su P."/>
            <person name="Zhang Z."/>
            <person name="Gao L."/>
            <person name="Wang J."/>
            <person name="Hu T."/>
            <person name="Zhou J."/>
            <person name="Zhang Y."/>
            <person name="Zhao Y."/>
            <person name="Liu Y."/>
            <person name="Song Y."/>
            <person name="Tong Y."/>
            <person name="Lu Y."/>
            <person name="Yang J."/>
            <person name="Xu C."/>
            <person name="Jia M."/>
            <person name="Peters R.J."/>
            <person name="Huang L."/>
            <person name="Gao W."/>
        </authorList>
    </citation>
    <scope>NUCLEOTIDE SEQUENCE [LARGE SCALE GENOMIC DNA]</scope>
    <source>
        <strain evidence="11">cv. XIE 37</strain>
        <tissue evidence="10">Leaf</tissue>
    </source>
</reference>
<evidence type="ECO:0000259" key="8">
    <source>
        <dbReference type="PROSITE" id="PS51293"/>
    </source>
</evidence>
<protein>
    <submittedName>
        <fullName evidence="10">Protein LHY-like isoform X3</fullName>
    </submittedName>
</protein>
<feature type="compositionally biased region" description="Basic and acidic residues" evidence="6">
    <location>
        <begin position="631"/>
        <end position="647"/>
    </location>
</feature>
<dbReference type="InterPro" id="IPR009057">
    <property type="entry name" value="Homeodomain-like_sf"/>
</dbReference>
<keyword evidence="11" id="KW-1185">Reference proteome</keyword>
<dbReference type="Proteomes" id="UP000593562">
    <property type="component" value="Unassembled WGS sequence"/>
</dbReference>
<dbReference type="InterPro" id="IPR017884">
    <property type="entry name" value="SANT_dom"/>
</dbReference>
<feature type="region of interest" description="Disordered" evidence="6">
    <location>
        <begin position="127"/>
        <end position="208"/>
    </location>
</feature>
<evidence type="ECO:0000256" key="2">
    <source>
        <dbReference type="ARBA" id="ARBA00023015"/>
    </source>
</evidence>
<evidence type="ECO:0000256" key="4">
    <source>
        <dbReference type="ARBA" id="ARBA00023163"/>
    </source>
</evidence>
<accession>A0A7J7DBY3</accession>
<dbReference type="Pfam" id="PF00249">
    <property type="entry name" value="Myb_DNA-binding"/>
    <property type="match status" value="1"/>
</dbReference>
<feature type="compositionally biased region" description="Basic and acidic residues" evidence="6">
    <location>
        <begin position="180"/>
        <end position="191"/>
    </location>
</feature>
<dbReference type="EMBL" id="JAAARO010000008">
    <property type="protein sequence ID" value="KAF5743872.1"/>
    <property type="molecule type" value="Genomic_DNA"/>
</dbReference>
<organism evidence="10 11">
    <name type="scientific">Tripterygium wilfordii</name>
    <name type="common">Thunder God vine</name>
    <dbReference type="NCBI Taxonomy" id="458696"/>
    <lineage>
        <taxon>Eukaryota</taxon>
        <taxon>Viridiplantae</taxon>
        <taxon>Streptophyta</taxon>
        <taxon>Embryophyta</taxon>
        <taxon>Tracheophyta</taxon>
        <taxon>Spermatophyta</taxon>
        <taxon>Magnoliopsida</taxon>
        <taxon>eudicotyledons</taxon>
        <taxon>Gunneridae</taxon>
        <taxon>Pentapetalae</taxon>
        <taxon>rosids</taxon>
        <taxon>fabids</taxon>
        <taxon>Celastrales</taxon>
        <taxon>Celastraceae</taxon>
        <taxon>Tripterygium</taxon>
    </lineage>
</organism>
<dbReference type="Gene3D" id="1.10.10.60">
    <property type="entry name" value="Homeodomain-like"/>
    <property type="match status" value="1"/>
</dbReference>
<keyword evidence="5" id="KW-0539">Nucleus</keyword>
<evidence type="ECO:0000256" key="5">
    <source>
        <dbReference type="ARBA" id="ARBA00023242"/>
    </source>
</evidence>
<dbReference type="InterPro" id="IPR001005">
    <property type="entry name" value="SANT/Myb"/>
</dbReference>
<evidence type="ECO:0000256" key="6">
    <source>
        <dbReference type="SAM" id="MobiDB-lite"/>
    </source>
</evidence>
<keyword evidence="3" id="KW-0238">DNA-binding</keyword>
<dbReference type="SUPFAM" id="SSF46689">
    <property type="entry name" value="Homeodomain-like"/>
    <property type="match status" value="1"/>
</dbReference>
<feature type="compositionally biased region" description="Basic and acidic residues" evidence="6">
    <location>
        <begin position="576"/>
        <end position="594"/>
    </location>
</feature>
<dbReference type="NCBIfam" id="TIGR01557">
    <property type="entry name" value="myb_SHAQKYF"/>
    <property type="match status" value="1"/>
</dbReference>
<feature type="domain" description="SANT" evidence="8">
    <location>
        <begin position="63"/>
        <end position="114"/>
    </location>
</feature>
<feature type="domain" description="Myb-like" evidence="7">
    <location>
        <begin position="60"/>
        <end position="110"/>
    </location>
</feature>
<evidence type="ECO:0000259" key="7">
    <source>
        <dbReference type="PROSITE" id="PS50090"/>
    </source>
</evidence>
<feature type="region of interest" description="Disordered" evidence="6">
    <location>
        <begin position="554"/>
        <end position="666"/>
    </location>
</feature>
<comment type="subcellular location">
    <subcellularLocation>
        <location evidence="1">Nucleus</location>
    </subcellularLocation>
</comment>
<dbReference type="GO" id="GO:0010468">
    <property type="term" value="P:regulation of gene expression"/>
    <property type="evidence" value="ECO:0007669"/>
    <property type="project" value="UniProtKB-ARBA"/>
</dbReference>
<dbReference type="PROSITE" id="PS51294">
    <property type="entry name" value="HTH_MYB"/>
    <property type="match status" value="1"/>
</dbReference>
<dbReference type="AlphaFoldDB" id="A0A7J7DBY3"/>
<keyword evidence="2" id="KW-0805">Transcription regulation</keyword>
<feature type="compositionally biased region" description="Polar residues" evidence="6">
    <location>
        <begin position="615"/>
        <end position="627"/>
    </location>
</feature>
<dbReference type="PANTHER" id="PTHR12802">
    <property type="entry name" value="SWI/SNF COMPLEX-RELATED"/>
    <property type="match status" value="1"/>
</dbReference>
<name>A0A7J7DBY3_TRIWF</name>
<keyword evidence="4" id="KW-0804">Transcription</keyword>
<dbReference type="PROSITE" id="PS51293">
    <property type="entry name" value="SANT"/>
    <property type="match status" value="1"/>
</dbReference>
<dbReference type="FunCoup" id="A0A7J7DBY3">
    <property type="interactions" value="280"/>
</dbReference>
<dbReference type="PROSITE" id="PS50090">
    <property type="entry name" value="MYB_LIKE"/>
    <property type="match status" value="1"/>
</dbReference>
<dbReference type="InterPro" id="IPR006447">
    <property type="entry name" value="Myb_dom_plants"/>
</dbReference>
<feature type="region of interest" description="Disordered" evidence="6">
    <location>
        <begin position="790"/>
        <end position="814"/>
    </location>
</feature>
<dbReference type="PANTHER" id="PTHR12802:SF155">
    <property type="entry name" value="DEUBIQUITINASE MYSM1"/>
    <property type="match status" value="1"/>
</dbReference>
<dbReference type="FunFam" id="1.10.10.60:FF:000023">
    <property type="entry name" value="protein REVEILLE 6 isoform X1"/>
    <property type="match status" value="1"/>
</dbReference>
<feature type="compositionally biased region" description="Polar residues" evidence="6">
    <location>
        <begin position="558"/>
        <end position="572"/>
    </location>
</feature>
<proteinExistence type="predicted"/>
<dbReference type="CDD" id="cd00167">
    <property type="entry name" value="SANT"/>
    <property type="match status" value="1"/>
</dbReference>
<dbReference type="GO" id="GO:0003677">
    <property type="term" value="F:DNA binding"/>
    <property type="evidence" value="ECO:0007669"/>
    <property type="project" value="UniProtKB-KW"/>
</dbReference>
<evidence type="ECO:0000256" key="1">
    <source>
        <dbReference type="ARBA" id="ARBA00004123"/>
    </source>
</evidence>
<evidence type="ECO:0000313" key="10">
    <source>
        <dbReference type="EMBL" id="KAF5743872.1"/>
    </source>
</evidence>
<dbReference type="InterPro" id="IPR017930">
    <property type="entry name" value="Myb_dom"/>
</dbReference>
<feature type="domain" description="HTH myb-type" evidence="9">
    <location>
        <begin position="60"/>
        <end position="114"/>
    </location>
</feature>
<gene>
    <name evidence="10" type="ORF">HS088_TW08G00460</name>
</gene>
<evidence type="ECO:0000259" key="9">
    <source>
        <dbReference type="PROSITE" id="PS51294"/>
    </source>
</evidence>
<dbReference type="GO" id="GO:0005634">
    <property type="term" value="C:nucleus"/>
    <property type="evidence" value="ECO:0007669"/>
    <property type="project" value="UniProtKB-SubCell"/>
</dbReference>
<dbReference type="InParanoid" id="A0A7J7DBY3"/>
<dbReference type="SMART" id="SM00717">
    <property type="entry name" value="SANT"/>
    <property type="match status" value="1"/>
</dbReference>
<feature type="region of interest" description="Disordered" evidence="6">
    <location>
        <begin position="690"/>
        <end position="746"/>
    </location>
</feature>
<feature type="compositionally biased region" description="Basic and acidic residues" evidence="6">
    <location>
        <begin position="603"/>
        <end position="614"/>
    </location>
</feature>